<protein>
    <submittedName>
        <fullName evidence="2">Uncharacterized protein</fullName>
    </submittedName>
</protein>
<dbReference type="VEuPathDB" id="FungiDB:YALI1_E14068g"/>
<feature type="region of interest" description="Disordered" evidence="1">
    <location>
        <begin position="220"/>
        <end position="269"/>
    </location>
</feature>
<feature type="compositionally biased region" description="Low complexity" evidence="1">
    <location>
        <begin position="232"/>
        <end position="269"/>
    </location>
</feature>
<evidence type="ECO:0000313" key="2">
    <source>
        <dbReference type="EMBL" id="AOW05269.1"/>
    </source>
</evidence>
<dbReference type="Proteomes" id="UP000182444">
    <property type="component" value="Chromosome 1E"/>
</dbReference>
<evidence type="ECO:0000256" key="1">
    <source>
        <dbReference type="SAM" id="MobiDB-lite"/>
    </source>
</evidence>
<dbReference type="VEuPathDB" id="FungiDB:YALI0_E11319g"/>
<evidence type="ECO:0000313" key="5">
    <source>
        <dbReference type="Proteomes" id="UP000256601"/>
    </source>
</evidence>
<gene>
    <name evidence="3" type="ORF">B0I71DRAFT_128999</name>
    <name evidence="2" type="ORF">YALI1_E14068g</name>
</gene>
<name>A0A1D8NI12_YARLL</name>
<proteinExistence type="predicted"/>
<dbReference type="EMBL" id="CP017557">
    <property type="protein sequence ID" value="AOW05269.1"/>
    <property type="molecule type" value="Genomic_DNA"/>
</dbReference>
<dbReference type="AlphaFoldDB" id="A0A1D8NI12"/>
<evidence type="ECO:0000313" key="4">
    <source>
        <dbReference type="Proteomes" id="UP000182444"/>
    </source>
</evidence>
<dbReference type="KEGG" id="yli:2912747"/>
<dbReference type="Proteomes" id="UP000256601">
    <property type="component" value="Unassembled WGS sequence"/>
</dbReference>
<sequence>MTKPTTPLHSVDFYDWNVLTQFKLRGDLFKDPVLNRVASYFNEGVTYLLNGGYVYKARGSGKWMALPKTAATDEASKTASPDANRDYPKELLELIISDADSASSLEECKIVGRDPSSWAPEHRVLLERATESNPDLSIVADFLAIGGTYAKKDNYLFRVDNGVDRMVVPRGDVRDQLIRECLEGISEGEDPVERVQTMVAQYYVIPELETDVVRVMSSEEGEKRLQPTTKEAAIAPKTPVVTAAAATSTPTTPSALSSPASDVSVAPSL</sequence>
<reference evidence="3 5" key="2">
    <citation type="submission" date="2018-07" db="EMBL/GenBank/DDBJ databases">
        <title>Draft Genome Assemblies for Five Robust Yarrowia lipolytica Strains Exhibiting High Lipid Production and Pentose Sugar Utilization and Sugar Alcohol Secretion from Undetoxified Lignocellulosic Biomass Hydrolysates.</title>
        <authorList>
            <consortium name="DOE Joint Genome Institute"/>
            <person name="Walker C."/>
            <person name="Ryu S."/>
            <person name="Na H."/>
            <person name="Zane M."/>
            <person name="LaButti K."/>
            <person name="Lipzen A."/>
            <person name="Haridas S."/>
            <person name="Barry K."/>
            <person name="Grigoriev I.V."/>
            <person name="Quarterman J."/>
            <person name="Slininger P."/>
            <person name="Dien B."/>
            <person name="Trinh C.T."/>
        </authorList>
    </citation>
    <scope>NUCLEOTIDE SEQUENCE [LARGE SCALE GENOMIC DNA]</scope>
    <source>
        <strain evidence="3 5">YB392</strain>
    </source>
</reference>
<accession>A0A1D8NI12</accession>
<dbReference type="EMBL" id="KZ858962">
    <property type="protein sequence ID" value="RDW27436.1"/>
    <property type="molecule type" value="Genomic_DNA"/>
</dbReference>
<organism evidence="2 4">
    <name type="scientific">Yarrowia lipolytica</name>
    <name type="common">Candida lipolytica</name>
    <dbReference type="NCBI Taxonomy" id="4952"/>
    <lineage>
        <taxon>Eukaryota</taxon>
        <taxon>Fungi</taxon>
        <taxon>Dikarya</taxon>
        <taxon>Ascomycota</taxon>
        <taxon>Saccharomycotina</taxon>
        <taxon>Dipodascomycetes</taxon>
        <taxon>Dipodascales</taxon>
        <taxon>Dipodascales incertae sedis</taxon>
        <taxon>Yarrowia</taxon>
    </lineage>
</organism>
<evidence type="ECO:0000313" key="3">
    <source>
        <dbReference type="EMBL" id="RDW27436.1"/>
    </source>
</evidence>
<dbReference type="GeneID" id="2912747"/>
<reference evidence="2 4" key="1">
    <citation type="journal article" date="2016" name="PLoS ONE">
        <title>Sequence Assembly of Yarrowia lipolytica Strain W29/CLIB89 Shows Transposable Element Diversity.</title>
        <authorList>
            <person name="Magnan C."/>
            <person name="Yu J."/>
            <person name="Chang I."/>
            <person name="Jahn E."/>
            <person name="Kanomata Y."/>
            <person name="Wu J."/>
            <person name="Zeller M."/>
            <person name="Oakes M."/>
            <person name="Baldi P."/>
            <person name="Sandmeyer S."/>
        </authorList>
    </citation>
    <scope>NUCLEOTIDE SEQUENCE [LARGE SCALE GENOMIC DNA]</scope>
    <source>
        <strain evidence="2">CLIB89</strain>
        <strain evidence="4">CLIB89(W29)</strain>
    </source>
</reference>